<evidence type="ECO:0000256" key="2">
    <source>
        <dbReference type="ARBA" id="ARBA00022525"/>
    </source>
</evidence>
<keyword evidence="2" id="KW-0964">Secreted</keyword>
<accession>A0A645AJT3</accession>
<comment type="caution">
    <text evidence="4">The sequence shown here is derived from an EMBL/GenBank/DDBJ whole genome shotgun (WGS) entry which is preliminary data.</text>
</comment>
<dbReference type="EMBL" id="VSSQ01014357">
    <property type="protein sequence ID" value="MPM53475.1"/>
    <property type="molecule type" value="Genomic_DNA"/>
</dbReference>
<dbReference type="Pfam" id="PF13620">
    <property type="entry name" value="CarboxypepD_reg"/>
    <property type="match status" value="3"/>
</dbReference>
<sequence length="285" mass="30165">MAFKELYNLGYSPTFEVTGREELTENLNLTLNPMATSGILSGTVTSGGTGLEGATVKVYDVNDNPIEHTNTGGNGQFAIANLPIGSYKVTAIKAGYLLPLTTPITIQQNKTTTVSIVLTQDPDKNLNILFGIIRSTVGETPIESAVVSLYSNSPEPTLVITAETNDNGQYIFGLIPAGEYYITASKLGYFTNQTAMITLTTNSYVVSDISLIADAVSNTGTISGFIKDLSTGQPIANAGVALYSIVGGSEMVVSSTRTNVSGKYLFANVNPGSYLIKSTKQEEII</sequence>
<dbReference type="GO" id="GO:0030246">
    <property type="term" value="F:carbohydrate binding"/>
    <property type="evidence" value="ECO:0007669"/>
    <property type="project" value="InterPro"/>
</dbReference>
<dbReference type="InterPro" id="IPR013784">
    <property type="entry name" value="Carb-bd-like_fold"/>
</dbReference>
<dbReference type="PANTHER" id="PTHR36108">
    <property type="entry name" value="COLOSSIN-B-RELATED"/>
    <property type="match status" value="1"/>
</dbReference>
<dbReference type="PANTHER" id="PTHR36108:SF13">
    <property type="entry name" value="COLOSSIN-B-RELATED"/>
    <property type="match status" value="1"/>
</dbReference>
<organism evidence="4">
    <name type="scientific">bioreactor metagenome</name>
    <dbReference type="NCBI Taxonomy" id="1076179"/>
    <lineage>
        <taxon>unclassified sequences</taxon>
        <taxon>metagenomes</taxon>
        <taxon>ecological metagenomes</taxon>
    </lineage>
</organism>
<protein>
    <submittedName>
        <fullName evidence="4">Uncharacterized protein</fullName>
    </submittedName>
</protein>
<dbReference type="SUPFAM" id="SSF49478">
    <property type="entry name" value="Cna protein B-type domain"/>
    <property type="match status" value="2"/>
</dbReference>
<reference evidence="4" key="1">
    <citation type="submission" date="2019-08" db="EMBL/GenBank/DDBJ databases">
        <authorList>
            <person name="Kucharzyk K."/>
            <person name="Murdoch R.W."/>
            <person name="Higgins S."/>
            <person name="Loffler F."/>
        </authorList>
    </citation>
    <scope>NUCLEOTIDE SEQUENCE</scope>
</reference>
<evidence type="ECO:0000313" key="4">
    <source>
        <dbReference type="EMBL" id="MPM53475.1"/>
    </source>
</evidence>
<dbReference type="SUPFAM" id="SSF49452">
    <property type="entry name" value="Starch-binding domain-like"/>
    <property type="match status" value="1"/>
</dbReference>
<comment type="similarity">
    <text evidence="1">Belongs to the serine-aspartate repeat-containing protein (SDr) family.</text>
</comment>
<dbReference type="AlphaFoldDB" id="A0A645AJT3"/>
<name>A0A645AJT3_9ZZZZ</name>
<dbReference type="Gene3D" id="2.60.40.1120">
    <property type="entry name" value="Carboxypeptidase-like, regulatory domain"/>
    <property type="match status" value="3"/>
</dbReference>
<proteinExistence type="inferred from homology"/>
<keyword evidence="3" id="KW-0732">Signal</keyword>
<gene>
    <name evidence="4" type="ORF">SDC9_100243</name>
</gene>
<evidence type="ECO:0000256" key="1">
    <source>
        <dbReference type="ARBA" id="ARBA00007257"/>
    </source>
</evidence>
<evidence type="ECO:0000256" key="3">
    <source>
        <dbReference type="ARBA" id="ARBA00022729"/>
    </source>
</evidence>